<evidence type="ECO:0000313" key="5">
    <source>
        <dbReference type="EMBL" id="AKC69037.1"/>
    </source>
</evidence>
<dbReference type="PANTHER" id="PTHR34383">
    <property type="entry name" value="POLYPHOSPHATE:AMP PHOSPHOTRANSFERASE-RELATED"/>
    <property type="match status" value="1"/>
</dbReference>
<evidence type="ECO:0000256" key="2">
    <source>
        <dbReference type="ARBA" id="ARBA00022679"/>
    </source>
</evidence>
<accession>A0A0E3YBW6</accession>
<keyword evidence="3 5" id="KW-0418">Kinase</keyword>
<dbReference type="NCBIfam" id="TIGR03709">
    <property type="entry name" value="PPK2_rel_1"/>
    <property type="match status" value="1"/>
</dbReference>
<dbReference type="Pfam" id="PF03976">
    <property type="entry name" value="PPK2"/>
    <property type="match status" value="1"/>
</dbReference>
<organism evidence="5 6">
    <name type="scientific">Pandoraea oxalativorans</name>
    <dbReference type="NCBI Taxonomy" id="573737"/>
    <lineage>
        <taxon>Bacteria</taxon>
        <taxon>Pseudomonadati</taxon>
        <taxon>Pseudomonadota</taxon>
        <taxon>Betaproteobacteria</taxon>
        <taxon>Burkholderiales</taxon>
        <taxon>Burkholderiaceae</taxon>
        <taxon>Pandoraea</taxon>
    </lineage>
</organism>
<keyword evidence="2" id="KW-0808">Transferase</keyword>
<dbReference type="GO" id="GO:0008976">
    <property type="term" value="F:polyphosphate kinase activity"/>
    <property type="evidence" value="ECO:0007669"/>
    <property type="project" value="InterPro"/>
</dbReference>
<evidence type="ECO:0000256" key="1">
    <source>
        <dbReference type="ARBA" id="ARBA00009924"/>
    </source>
</evidence>
<dbReference type="PANTHER" id="PTHR34383:SF3">
    <property type="entry name" value="POLYPHOSPHATE:AMP PHOSPHOTRANSFERASE"/>
    <property type="match status" value="1"/>
</dbReference>
<dbReference type="InterPro" id="IPR016898">
    <property type="entry name" value="Polyphosphate_phosphotransfera"/>
</dbReference>
<dbReference type="PIRSF" id="PIRSF028756">
    <property type="entry name" value="PPK2_prd"/>
    <property type="match status" value="1"/>
</dbReference>
<proteinExistence type="inferred from homology"/>
<dbReference type="InterPro" id="IPR027417">
    <property type="entry name" value="P-loop_NTPase"/>
</dbReference>
<gene>
    <name evidence="5" type="ORF">MB84_05500</name>
</gene>
<evidence type="ECO:0000259" key="4">
    <source>
        <dbReference type="Pfam" id="PF03976"/>
    </source>
</evidence>
<keyword evidence="6" id="KW-1185">Reference proteome</keyword>
<dbReference type="Gene3D" id="3.40.50.300">
    <property type="entry name" value="P-loop containing nucleotide triphosphate hydrolases"/>
    <property type="match status" value="1"/>
</dbReference>
<comment type="similarity">
    <text evidence="1">Belongs to the polyphosphate kinase 2 (PPK2) family. Class I subfamily.</text>
</comment>
<reference evidence="5" key="1">
    <citation type="submission" date="2016-06" db="EMBL/GenBank/DDBJ databases">
        <title>Pandoraea oxalativorans DSM 23570 Genome Sequencing.</title>
        <authorList>
            <person name="Ee R."/>
            <person name="Lim Y.-L."/>
            <person name="Yong D."/>
            <person name="Yin W.-F."/>
            <person name="Chan K.-G."/>
        </authorList>
    </citation>
    <scope>NUCLEOTIDE SEQUENCE</scope>
    <source>
        <strain evidence="5">DSM 23570</strain>
    </source>
</reference>
<dbReference type="SUPFAM" id="SSF52540">
    <property type="entry name" value="P-loop containing nucleoside triphosphate hydrolases"/>
    <property type="match status" value="1"/>
</dbReference>
<evidence type="ECO:0000256" key="3">
    <source>
        <dbReference type="ARBA" id="ARBA00022777"/>
    </source>
</evidence>
<dbReference type="OrthoDB" id="9775224at2"/>
<evidence type="ECO:0000313" key="6">
    <source>
        <dbReference type="Proteomes" id="UP000035050"/>
    </source>
</evidence>
<protein>
    <submittedName>
        <fullName evidence="5">Polyphosphate kinase</fullName>
    </submittedName>
</protein>
<dbReference type="EMBL" id="CP011253">
    <property type="protein sequence ID" value="AKC69037.1"/>
    <property type="molecule type" value="Genomic_DNA"/>
</dbReference>
<dbReference type="Proteomes" id="UP000035050">
    <property type="component" value="Chromosome"/>
</dbReference>
<dbReference type="InterPro" id="IPR022300">
    <property type="entry name" value="PPK2-rel_1"/>
</dbReference>
<dbReference type="KEGG" id="pox:MB84_05500"/>
<dbReference type="PATRIC" id="fig|573737.6.peg.1913"/>
<sequence length="268" mass="31029">MFEKYRVPFGKKLDLSSFDPADKPFSGDNKDDDKTRLAELALKLDELQTILHANSKHRVLLVLQGMDTSGKDGTIRAVFQNVDPLGIRVANFKSPTPIELARDFLWRVHMVVPAAGELAIFNRSHYEDVLITRVHDWIDADECKRRYTHINNFEQLLVDNDTHIVKCFLHISSEEQRKRLQERIDDPNKHWKFELGDLKERAFWPQYTKAYEAALSATSTEHAPWYIVPSDSKRHRNLMVAELLVHALSELKLTYPPARPELTGMQVE</sequence>
<dbReference type="AlphaFoldDB" id="A0A0E3YBW6"/>
<dbReference type="RefSeq" id="WP_046290387.1">
    <property type="nucleotide sequence ID" value="NZ_CP011253.3"/>
</dbReference>
<dbReference type="InterPro" id="IPR022488">
    <property type="entry name" value="PPK2-related"/>
</dbReference>
<feature type="domain" description="Polyphosphate kinase-2-related" evidence="4">
    <location>
        <begin position="29"/>
        <end position="250"/>
    </location>
</feature>
<dbReference type="GO" id="GO:0006797">
    <property type="term" value="P:polyphosphate metabolic process"/>
    <property type="evidence" value="ECO:0007669"/>
    <property type="project" value="InterPro"/>
</dbReference>
<dbReference type="HOGENOM" id="CLU_048699_1_2_4"/>
<name>A0A0E3YBW6_9BURK</name>